<protein>
    <submittedName>
        <fullName evidence="3">Uncharacterized protein</fullName>
    </submittedName>
</protein>
<dbReference type="GeneTree" id="ENSGT00390000010672"/>
<evidence type="ECO:0000313" key="3">
    <source>
        <dbReference type="Ensembl" id="ENSLACP00000000201.1"/>
    </source>
</evidence>
<sequence length="762" mass="86735">VVSQYIDASLKSCPDYGKLQVMEEHFQKTVPLGVKCCILFDKTELLFRQLYDQLSVNGVALGVLLESLEPHILSGRLKSSMPPYAVKDLVVHYEDKRMLGSLELLVAHMDITSLDLHQIVTISKKHQLFDALIYAYNKGMNDYITPLEEMIRSVNSGLKRGAVESVSDEVVTVGNKALVYISPSCCLSGRAYPRGSIPADLVPVVNNEVFNLLTRLHSKDADPCEEPYPCVRTLLKYNTREFLNVLALTHEHLKKDKQAVQFQQRITDVLLQVITRSQDKSPIFLLETFLTESCSSEENFLAIPYKKVLTFLCTPEDESLQEESQQALLELLHAGGVTYFDEDQLVSLAENVKFYQVCKFVYERRRLYSKVINCYLKDPARKGQVFEYIGSILNDEEVVMEEQHSLKEEILGHIHGLLELSPRQTGELICKNFPDDLPVIIKTLQKVLLISNFCRLKPWPFHDASLLPKELHEEYIELLCQSQPDQVTAFLNLSEYYRTEEAIQIVEKHEMKDALAYLMEKQGNIQGAFTVLLEHFKSIVSNSSESVPLTMFLVTVDIETKTLLDVQYLLMQLIHFCERNSNGLNSQQREELWFSLLELAMSPAQHLRITPSCQLAHSIKVLAKKVLNSMTAYIPLTNVLQRIIQDPVYSEGKYGEVKDLVLGMMDKFLYEKVSVLTTVNVSYNETSATATCLSLFLNTRLLPMDHWCCVFCLSGLFNVSNSSDLGGYSCGHFYHSSCLEDRGCAFEMKGQRQWTCFRCLSS</sequence>
<reference evidence="4" key="1">
    <citation type="submission" date="2011-08" db="EMBL/GenBank/DDBJ databases">
        <title>The draft genome of Latimeria chalumnae.</title>
        <authorList>
            <person name="Di Palma F."/>
            <person name="Alfoldi J."/>
            <person name="Johnson J."/>
            <person name="Berlin A."/>
            <person name="Gnerre S."/>
            <person name="Jaffe D."/>
            <person name="MacCallum I."/>
            <person name="Young S."/>
            <person name="Walker B.J."/>
            <person name="Lander E."/>
            <person name="Lindblad-Toh K."/>
        </authorList>
    </citation>
    <scope>NUCLEOTIDE SEQUENCE [LARGE SCALE GENOMIC DNA]</scope>
    <source>
        <strain evidence="4">Wild caught</strain>
    </source>
</reference>
<dbReference type="GO" id="GO:0033263">
    <property type="term" value="C:CORVET complex"/>
    <property type="evidence" value="ECO:0007669"/>
    <property type="project" value="TreeGrafter"/>
</dbReference>
<dbReference type="InterPro" id="IPR025941">
    <property type="entry name" value="Vps8_central_dom"/>
</dbReference>
<dbReference type="EMBL" id="AFYH01235172">
    <property type="status" value="NOT_ANNOTATED_CDS"/>
    <property type="molecule type" value="Genomic_DNA"/>
</dbReference>
<dbReference type="Ensembl" id="ENSLACT00000000203.1">
    <property type="protein sequence ID" value="ENSLACP00000000201.1"/>
    <property type="gene ID" value="ENSLACG00000000182.1"/>
</dbReference>
<dbReference type="GO" id="GO:0005770">
    <property type="term" value="C:late endosome"/>
    <property type="evidence" value="ECO:0007669"/>
    <property type="project" value="TreeGrafter"/>
</dbReference>
<dbReference type="InterPro" id="IPR045111">
    <property type="entry name" value="Vps41/Vps8"/>
</dbReference>
<dbReference type="Pfam" id="PF12816">
    <property type="entry name" value="TPR_Vps8"/>
    <property type="match status" value="1"/>
</dbReference>
<feature type="domain" description="Vps8 RING finger" evidence="2">
    <location>
        <begin position="728"/>
        <end position="759"/>
    </location>
</feature>
<name>H2ZS30_LATCH</name>
<dbReference type="InterPro" id="IPR056939">
    <property type="entry name" value="Znf_RING_Vps8"/>
</dbReference>
<evidence type="ECO:0000259" key="2">
    <source>
        <dbReference type="Pfam" id="PF23412"/>
    </source>
</evidence>
<dbReference type="EMBL" id="AFYH01235170">
    <property type="status" value="NOT_ANNOTATED_CDS"/>
    <property type="molecule type" value="Genomic_DNA"/>
</dbReference>
<dbReference type="EMBL" id="AFYH01235176">
    <property type="status" value="NOT_ANNOTATED_CDS"/>
    <property type="molecule type" value="Genomic_DNA"/>
</dbReference>
<dbReference type="EMBL" id="AFYH01235178">
    <property type="status" value="NOT_ANNOTATED_CDS"/>
    <property type="molecule type" value="Genomic_DNA"/>
</dbReference>
<keyword evidence="4" id="KW-1185">Reference proteome</keyword>
<evidence type="ECO:0000313" key="4">
    <source>
        <dbReference type="Proteomes" id="UP000008672"/>
    </source>
</evidence>
<dbReference type="GO" id="GO:0034058">
    <property type="term" value="P:endosomal vesicle fusion"/>
    <property type="evidence" value="ECO:0007669"/>
    <property type="project" value="TreeGrafter"/>
</dbReference>
<dbReference type="GO" id="GO:0005769">
    <property type="term" value="C:early endosome"/>
    <property type="evidence" value="ECO:0007669"/>
    <property type="project" value="TreeGrafter"/>
</dbReference>
<dbReference type="GO" id="GO:0006623">
    <property type="term" value="P:protein targeting to vacuole"/>
    <property type="evidence" value="ECO:0007669"/>
    <property type="project" value="InterPro"/>
</dbReference>
<dbReference type="EMBL" id="AFYH01235177">
    <property type="status" value="NOT_ANNOTATED_CDS"/>
    <property type="molecule type" value="Genomic_DNA"/>
</dbReference>
<dbReference type="STRING" id="7897.ENSLACP00000000201"/>
<dbReference type="EMBL" id="AFYH01235175">
    <property type="status" value="NOT_ANNOTATED_CDS"/>
    <property type="molecule type" value="Genomic_DNA"/>
</dbReference>
<proteinExistence type="predicted"/>
<reference evidence="3" key="3">
    <citation type="submission" date="2025-09" db="UniProtKB">
        <authorList>
            <consortium name="Ensembl"/>
        </authorList>
    </citation>
    <scope>IDENTIFICATION</scope>
</reference>
<dbReference type="EMBL" id="AFYH01235174">
    <property type="status" value="NOT_ANNOTATED_CDS"/>
    <property type="molecule type" value="Genomic_DNA"/>
</dbReference>
<dbReference type="eggNOG" id="KOG2079">
    <property type="taxonomic scope" value="Eukaryota"/>
</dbReference>
<dbReference type="EMBL" id="AFYH01235171">
    <property type="status" value="NOT_ANNOTATED_CDS"/>
    <property type="molecule type" value="Genomic_DNA"/>
</dbReference>
<dbReference type="EMBL" id="AFYH01235169">
    <property type="status" value="NOT_ANNOTATED_CDS"/>
    <property type="molecule type" value="Genomic_DNA"/>
</dbReference>
<dbReference type="PANTHER" id="PTHR12616:SF8">
    <property type="entry name" value="VACUOLAR PROTEIN SORTING-ASSOCIATED PROTEIN 8 HOMOLOG"/>
    <property type="match status" value="1"/>
</dbReference>
<dbReference type="PANTHER" id="PTHR12616">
    <property type="entry name" value="VACUOLAR PROTEIN SORTING VPS41"/>
    <property type="match status" value="1"/>
</dbReference>
<organism evidence="3 4">
    <name type="scientific">Latimeria chalumnae</name>
    <name type="common">Coelacanth</name>
    <dbReference type="NCBI Taxonomy" id="7897"/>
    <lineage>
        <taxon>Eukaryota</taxon>
        <taxon>Metazoa</taxon>
        <taxon>Chordata</taxon>
        <taxon>Craniata</taxon>
        <taxon>Vertebrata</taxon>
        <taxon>Euteleostomi</taxon>
        <taxon>Coelacanthiformes</taxon>
        <taxon>Coelacanthidae</taxon>
        <taxon>Latimeria</taxon>
    </lineage>
</organism>
<dbReference type="AlphaFoldDB" id="H2ZS30"/>
<accession>H2ZS30</accession>
<evidence type="ECO:0000259" key="1">
    <source>
        <dbReference type="Pfam" id="PF12816"/>
    </source>
</evidence>
<dbReference type="InParanoid" id="H2ZS30"/>
<dbReference type="EMBL" id="AFYH01235173">
    <property type="status" value="NOT_ANNOTATED_CDS"/>
    <property type="molecule type" value="Genomic_DNA"/>
</dbReference>
<feature type="domain" description="Vacuolar protein sorting-associated protein 8 central" evidence="1">
    <location>
        <begin position="64"/>
        <end position="248"/>
    </location>
</feature>
<dbReference type="GO" id="GO:0030897">
    <property type="term" value="C:HOPS complex"/>
    <property type="evidence" value="ECO:0007669"/>
    <property type="project" value="TreeGrafter"/>
</dbReference>
<dbReference type="Proteomes" id="UP000008672">
    <property type="component" value="Unassembled WGS sequence"/>
</dbReference>
<reference evidence="3" key="2">
    <citation type="submission" date="2025-08" db="UniProtKB">
        <authorList>
            <consortium name="Ensembl"/>
        </authorList>
    </citation>
    <scope>IDENTIFICATION</scope>
</reference>
<dbReference type="Pfam" id="PF23412">
    <property type="entry name" value="zf_RING_Vps8"/>
    <property type="match status" value="1"/>
</dbReference>